<dbReference type="GO" id="GO:0030246">
    <property type="term" value="F:carbohydrate binding"/>
    <property type="evidence" value="ECO:0007669"/>
    <property type="project" value="InterPro"/>
</dbReference>
<dbReference type="Pfam" id="PF03636">
    <property type="entry name" value="Glyco_hydro_65N"/>
    <property type="match status" value="1"/>
</dbReference>
<gene>
    <name evidence="2" type="ORF">JCM17845_09140</name>
</gene>
<evidence type="ECO:0000313" key="3">
    <source>
        <dbReference type="Proteomes" id="UP000325187"/>
    </source>
</evidence>
<name>A0A5A7MW60_9PROT</name>
<dbReference type="GO" id="GO:0003824">
    <property type="term" value="F:catalytic activity"/>
    <property type="evidence" value="ECO:0007669"/>
    <property type="project" value="InterPro"/>
</dbReference>
<dbReference type="Proteomes" id="UP000325187">
    <property type="component" value="Unassembled WGS sequence"/>
</dbReference>
<dbReference type="InterPro" id="IPR037018">
    <property type="entry name" value="GH65_N"/>
</dbReference>
<sequence length="75" mass="8590">MKLGRLRLDISERGFDPLHDLPYDLEDWALVENGIDLALRDRSESLFSLGNGFIGVRGGFEESLMAKAWERHPFI</sequence>
<dbReference type="GO" id="GO:0005975">
    <property type="term" value="P:carbohydrate metabolic process"/>
    <property type="evidence" value="ECO:0007669"/>
    <property type="project" value="InterPro"/>
</dbReference>
<protein>
    <recommendedName>
        <fullName evidence="1">Glycoside hydrolase family 65 N-terminal domain-containing protein</fullName>
    </recommendedName>
</protein>
<comment type="caution">
    <text evidence="2">The sequence shown here is derived from an EMBL/GenBank/DDBJ whole genome shotgun (WGS) entry which is preliminary data.</text>
</comment>
<evidence type="ECO:0000313" key="2">
    <source>
        <dbReference type="EMBL" id="GER00291.1"/>
    </source>
</evidence>
<accession>A0A5A7MW60</accession>
<dbReference type="SUPFAM" id="SSF74650">
    <property type="entry name" value="Galactose mutarotase-like"/>
    <property type="match status" value="1"/>
</dbReference>
<dbReference type="InterPro" id="IPR005196">
    <property type="entry name" value="Glyco_hydro_65_N"/>
</dbReference>
<proteinExistence type="predicted"/>
<dbReference type="EMBL" id="BKCM01000003">
    <property type="protein sequence ID" value="GER00291.1"/>
    <property type="molecule type" value="Genomic_DNA"/>
</dbReference>
<feature type="domain" description="Glycoside hydrolase family 65 N-terminal" evidence="1">
    <location>
        <begin position="32"/>
        <end position="63"/>
    </location>
</feature>
<evidence type="ECO:0000259" key="1">
    <source>
        <dbReference type="Pfam" id="PF03636"/>
    </source>
</evidence>
<organism evidence="2 3">
    <name type="scientific">Iodidimonas gelatinilytica</name>
    <dbReference type="NCBI Taxonomy" id="1236966"/>
    <lineage>
        <taxon>Bacteria</taxon>
        <taxon>Pseudomonadati</taxon>
        <taxon>Pseudomonadota</taxon>
        <taxon>Alphaproteobacteria</taxon>
        <taxon>Iodidimonadales</taxon>
        <taxon>Iodidimonadaceae</taxon>
        <taxon>Iodidimonas</taxon>
    </lineage>
</organism>
<dbReference type="AlphaFoldDB" id="A0A5A7MW60"/>
<reference evidence="2 3" key="1">
    <citation type="submission" date="2019-09" db="EMBL/GenBank/DDBJ databases">
        <title>NBRP : Genome information of microbial organism related human and environment.</title>
        <authorList>
            <person name="Hattori M."/>
            <person name="Oshima K."/>
            <person name="Inaba H."/>
            <person name="Suda W."/>
            <person name="Sakamoto M."/>
            <person name="Iino T."/>
            <person name="Kitahara M."/>
            <person name="Oshida Y."/>
            <person name="Iida T."/>
            <person name="Kudo T."/>
            <person name="Itoh T."/>
            <person name="Ohkuma M."/>
        </authorList>
    </citation>
    <scope>NUCLEOTIDE SEQUENCE [LARGE SCALE GENOMIC DNA]</scope>
    <source>
        <strain evidence="2 3">Mie-1</strain>
    </source>
</reference>
<dbReference type="Gene3D" id="2.70.98.40">
    <property type="entry name" value="Glycoside hydrolase, family 65, N-terminal domain"/>
    <property type="match status" value="1"/>
</dbReference>
<dbReference type="InterPro" id="IPR011013">
    <property type="entry name" value="Gal_mutarotase_sf_dom"/>
</dbReference>
<keyword evidence="3" id="KW-1185">Reference proteome</keyword>